<dbReference type="PANTHER" id="PTHR47861:SF3">
    <property type="entry name" value="FKBP-TYPE PEPTIDYL-PROLYL CIS-TRANS ISOMERASE SLYD"/>
    <property type="match status" value="1"/>
</dbReference>
<dbReference type="Proteomes" id="UP000182360">
    <property type="component" value="Unassembled WGS sequence"/>
</dbReference>
<accession>A0A1H9CW83</accession>
<dbReference type="GO" id="GO:0005737">
    <property type="term" value="C:cytoplasm"/>
    <property type="evidence" value="ECO:0007669"/>
    <property type="project" value="UniProtKB-SubCell"/>
</dbReference>
<organism evidence="12 13">
    <name type="scientific">Treponema bryantii</name>
    <dbReference type="NCBI Taxonomy" id="163"/>
    <lineage>
        <taxon>Bacteria</taxon>
        <taxon>Pseudomonadati</taxon>
        <taxon>Spirochaetota</taxon>
        <taxon>Spirochaetia</taxon>
        <taxon>Spirochaetales</taxon>
        <taxon>Treponemataceae</taxon>
        <taxon>Treponema</taxon>
    </lineage>
</organism>
<dbReference type="EMBL" id="FOFU01000002">
    <property type="protein sequence ID" value="SEQ04818.1"/>
    <property type="molecule type" value="Genomic_DNA"/>
</dbReference>
<evidence type="ECO:0000256" key="7">
    <source>
        <dbReference type="ARBA" id="ARBA00023235"/>
    </source>
</evidence>
<keyword evidence="7 9" id="KW-0413">Isomerase</keyword>
<evidence type="ECO:0000256" key="9">
    <source>
        <dbReference type="PROSITE-ProRule" id="PRU00277"/>
    </source>
</evidence>
<name>A0A1H9CW83_9SPIR</name>
<evidence type="ECO:0000256" key="2">
    <source>
        <dbReference type="ARBA" id="ARBA00004496"/>
    </source>
</evidence>
<dbReference type="GO" id="GO:0051537">
    <property type="term" value="F:2 iron, 2 sulfur cluster binding"/>
    <property type="evidence" value="ECO:0007669"/>
    <property type="project" value="InterPro"/>
</dbReference>
<comment type="subcellular location">
    <subcellularLocation>
        <location evidence="2">Cytoplasm</location>
    </subcellularLocation>
</comment>
<keyword evidence="5 9" id="KW-0697">Rotamase</keyword>
<reference evidence="12 13" key="1">
    <citation type="submission" date="2016-10" db="EMBL/GenBank/DDBJ databases">
        <authorList>
            <person name="de Groot N.N."/>
        </authorList>
    </citation>
    <scope>NUCLEOTIDE SEQUENCE [LARGE SCALE GENOMIC DNA]</scope>
    <source>
        <strain evidence="12 13">B25</strain>
    </source>
</reference>
<evidence type="ECO:0000259" key="11">
    <source>
        <dbReference type="PROSITE" id="PS50059"/>
    </source>
</evidence>
<gene>
    <name evidence="12" type="ORF">SAMN04487977_102312</name>
</gene>
<dbReference type="AlphaFoldDB" id="A0A1H9CW83"/>
<evidence type="ECO:0000313" key="13">
    <source>
        <dbReference type="Proteomes" id="UP000182360"/>
    </source>
</evidence>
<keyword evidence="6" id="KW-0143">Chaperone</keyword>
<keyword evidence="4" id="KW-0963">Cytoplasm</keyword>
<sequence>MKIENDKWVEIHYTLKDEAGQQLDSSVGSEPLGYVHGRGYLIAGLENLMAGHEPGDKFSARIEPKDGYGEYDERLIVELDRNKFEFDGEITVGMPFQMMTPQGLSIVHVTKVEGDKITIDGNHELAGKTLNFDIEVVNVRDATEEELTPTSGCGGSCGGCGGCGGGDCGSGSCGDGGCGGCGCN</sequence>
<dbReference type="EC" id="5.2.1.8" evidence="10"/>
<proteinExistence type="inferred from homology"/>
<evidence type="ECO:0000256" key="5">
    <source>
        <dbReference type="ARBA" id="ARBA00023110"/>
    </source>
</evidence>
<comment type="function">
    <text evidence="8">Also involved in hydrogenase metallocenter assembly, probably by participating in the nickel insertion step. This function in hydrogenase biosynthesis requires chaperone activity and the presence of the metal-binding domain, but not PPIase activity.</text>
</comment>
<dbReference type="STRING" id="163.SAMN04487775_101306"/>
<evidence type="ECO:0000256" key="8">
    <source>
        <dbReference type="ARBA" id="ARBA00037071"/>
    </source>
</evidence>
<keyword evidence="13" id="KW-1185">Reference proteome</keyword>
<dbReference type="InterPro" id="IPR001179">
    <property type="entry name" value="PPIase_FKBP_dom"/>
</dbReference>
<evidence type="ECO:0000256" key="3">
    <source>
        <dbReference type="ARBA" id="ARBA00006577"/>
    </source>
</evidence>
<dbReference type="InterPro" id="IPR006058">
    <property type="entry name" value="2Fe2S_fd_BS"/>
</dbReference>
<dbReference type="RefSeq" id="WP_074641428.1">
    <property type="nucleotide sequence ID" value="NZ_FOFU01000002.1"/>
</dbReference>
<evidence type="ECO:0000256" key="4">
    <source>
        <dbReference type="ARBA" id="ARBA00022490"/>
    </source>
</evidence>
<dbReference type="PROSITE" id="PS50059">
    <property type="entry name" value="FKBP_PPIASE"/>
    <property type="match status" value="1"/>
</dbReference>
<dbReference type="GO" id="GO:0003755">
    <property type="term" value="F:peptidyl-prolyl cis-trans isomerase activity"/>
    <property type="evidence" value="ECO:0007669"/>
    <property type="project" value="UniProtKB-UniRule"/>
</dbReference>
<comment type="catalytic activity">
    <reaction evidence="1 9 10">
        <text>[protein]-peptidylproline (omega=180) = [protein]-peptidylproline (omega=0)</text>
        <dbReference type="Rhea" id="RHEA:16237"/>
        <dbReference type="Rhea" id="RHEA-COMP:10747"/>
        <dbReference type="Rhea" id="RHEA-COMP:10748"/>
        <dbReference type="ChEBI" id="CHEBI:83833"/>
        <dbReference type="ChEBI" id="CHEBI:83834"/>
        <dbReference type="EC" id="5.2.1.8"/>
    </reaction>
</comment>
<evidence type="ECO:0000256" key="1">
    <source>
        <dbReference type="ARBA" id="ARBA00000971"/>
    </source>
</evidence>
<dbReference type="OrthoDB" id="9808891at2"/>
<dbReference type="Gene3D" id="3.10.50.40">
    <property type="match status" value="1"/>
</dbReference>
<evidence type="ECO:0000256" key="6">
    <source>
        <dbReference type="ARBA" id="ARBA00023186"/>
    </source>
</evidence>
<protein>
    <recommendedName>
        <fullName evidence="10">Peptidyl-prolyl cis-trans isomerase</fullName>
        <ecNumber evidence="10">5.2.1.8</ecNumber>
    </recommendedName>
</protein>
<evidence type="ECO:0000313" key="12">
    <source>
        <dbReference type="EMBL" id="SEQ04818.1"/>
    </source>
</evidence>
<comment type="similarity">
    <text evidence="3 10">Belongs to the FKBP-type PPIase family.</text>
</comment>
<dbReference type="SUPFAM" id="SSF54534">
    <property type="entry name" value="FKBP-like"/>
    <property type="match status" value="1"/>
</dbReference>
<dbReference type="PANTHER" id="PTHR47861">
    <property type="entry name" value="FKBP-TYPE PEPTIDYL-PROLYL CIS-TRANS ISOMERASE SLYD"/>
    <property type="match status" value="1"/>
</dbReference>
<evidence type="ECO:0000256" key="10">
    <source>
        <dbReference type="RuleBase" id="RU003915"/>
    </source>
</evidence>
<dbReference type="Pfam" id="PF00254">
    <property type="entry name" value="FKBP_C"/>
    <property type="match status" value="1"/>
</dbReference>
<feature type="domain" description="PPIase FKBP-type" evidence="11">
    <location>
        <begin position="6"/>
        <end position="70"/>
    </location>
</feature>
<dbReference type="InterPro" id="IPR046357">
    <property type="entry name" value="PPIase_dom_sf"/>
</dbReference>
<dbReference type="PROSITE" id="PS00197">
    <property type="entry name" value="2FE2S_FER_1"/>
    <property type="match status" value="1"/>
</dbReference>
<dbReference type="GO" id="GO:0042026">
    <property type="term" value="P:protein refolding"/>
    <property type="evidence" value="ECO:0007669"/>
    <property type="project" value="UniProtKB-ARBA"/>
</dbReference>